<reference evidence="2" key="1">
    <citation type="journal article" date="2022" name="bioRxiv">
        <title>Sequencing and chromosome-scale assembly of the giantPleurodeles waltlgenome.</title>
        <authorList>
            <person name="Brown T."/>
            <person name="Elewa A."/>
            <person name="Iarovenko S."/>
            <person name="Subramanian E."/>
            <person name="Araus A.J."/>
            <person name="Petzold A."/>
            <person name="Susuki M."/>
            <person name="Suzuki K.-i.T."/>
            <person name="Hayashi T."/>
            <person name="Toyoda A."/>
            <person name="Oliveira C."/>
            <person name="Osipova E."/>
            <person name="Leigh N.D."/>
            <person name="Simon A."/>
            <person name="Yun M.H."/>
        </authorList>
    </citation>
    <scope>NUCLEOTIDE SEQUENCE</scope>
    <source>
        <strain evidence="2">20211129_DDA</strain>
        <tissue evidence="2">Liver</tissue>
    </source>
</reference>
<evidence type="ECO:0000313" key="3">
    <source>
        <dbReference type="Proteomes" id="UP001066276"/>
    </source>
</evidence>
<protein>
    <submittedName>
        <fullName evidence="2">Uncharacterized protein</fullName>
    </submittedName>
</protein>
<keyword evidence="3" id="KW-1185">Reference proteome</keyword>
<accession>A0AAV7N6S8</accession>
<feature type="compositionally biased region" description="Low complexity" evidence="1">
    <location>
        <begin position="45"/>
        <end position="61"/>
    </location>
</feature>
<gene>
    <name evidence="2" type="ORF">NDU88_006283</name>
</gene>
<sequence>MAPRGPQSGPTIVRAGLRVARLLPRVRQPAPLQLRGRAASTVFNATTGAPAARPQAGPGTTQGRARSKAGS</sequence>
<dbReference type="Proteomes" id="UP001066276">
    <property type="component" value="Chromosome 9"/>
</dbReference>
<evidence type="ECO:0000256" key="1">
    <source>
        <dbReference type="SAM" id="MobiDB-lite"/>
    </source>
</evidence>
<dbReference type="AlphaFoldDB" id="A0AAV7N6S8"/>
<evidence type="ECO:0000313" key="2">
    <source>
        <dbReference type="EMBL" id="KAJ1108913.1"/>
    </source>
</evidence>
<name>A0AAV7N6S8_PLEWA</name>
<comment type="caution">
    <text evidence="2">The sequence shown here is derived from an EMBL/GenBank/DDBJ whole genome shotgun (WGS) entry which is preliminary data.</text>
</comment>
<organism evidence="2 3">
    <name type="scientific">Pleurodeles waltl</name>
    <name type="common">Iberian ribbed newt</name>
    <dbReference type="NCBI Taxonomy" id="8319"/>
    <lineage>
        <taxon>Eukaryota</taxon>
        <taxon>Metazoa</taxon>
        <taxon>Chordata</taxon>
        <taxon>Craniata</taxon>
        <taxon>Vertebrata</taxon>
        <taxon>Euteleostomi</taxon>
        <taxon>Amphibia</taxon>
        <taxon>Batrachia</taxon>
        <taxon>Caudata</taxon>
        <taxon>Salamandroidea</taxon>
        <taxon>Salamandridae</taxon>
        <taxon>Pleurodelinae</taxon>
        <taxon>Pleurodeles</taxon>
    </lineage>
</organism>
<feature type="region of interest" description="Disordered" evidence="1">
    <location>
        <begin position="44"/>
        <end position="71"/>
    </location>
</feature>
<dbReference type="EMBL" id="JANPWB010000013">
    <property type="protein sequence ID" value="KAJ1108913.1"/>
    <property type="molecule type" value="Genomic_DNA"/>
</dbReference>
<proteinExistence type="predicted"/>